<gene>
    <name evidence="2" type="ORF">EG028_07610</name>
</gene>
<keyword evidence="3" id="KW-1185">Reference proteome</keyword>
<comment type="caution">
    <text evidence="2">The sequence shown here is derived from an EMBL/GenBank/DDBJ whole genome shotgun (WGS) entry which is preliminary data.</text>
</comment>
<protein>
    <submittedName>
        <fullName evidence="2">Uncharacterized protein</fullName>
    </submittedName>
</protein>
<organism evidence="2 3">
    <name type="scientific">Chitinophaga barathri</name>
    <dbReference type="NCBI Taxonomy" id="1647451"/>
    <lineage>
        <taxon>Bacteria</taxon>
        <taxon>Pseudomonadati</taxon>
        <taxon>Bacteroidota</taxon>
        <taxon>Chitinophagia</taxon>
        <taxon>Chitinophagales</taxon>
        <taxon>Chitinophagaceae</taxon>
        <taxon>Chitinophaga</taxon>
    </lineage>
</organism>
<dbReference type="EMBL" id="RMBX01000003">
    <property type="protein sequence ID" value="RPD42010.1"/>
    <property type="molecule type" value="Genomic_DNA"/>
</dbReference>
<reference evidence="3" key="1">
    <citation type="submission" date="2018-11" db="EMBL/GenBank/DDBJ databases">
        <title>Chitinophaga lutea sp.nov., isolate from arsenic contaminated soil.</title>
        <authorList>
            <person name="Zong Y."/>
        </authorList>
    </citation>
    <scope>NUCLEOTIDE SEQUENCE [LARGE SCALE GENOMIC DNA]</scope>
    <source>
        <strain evidence="3">YLT18</strain>
    </source>
</reference>
<evidence type="ECO:0000313" key="2">
    <source>
        <dbReference type="EMBL" id="RPD42010.1"/>
    </source>
</evidence>
<feature type="signal peptide" evidence="1">
    <location>
        <begin position="1"/>
        <end position="22"/>
    </location>
</feature>
<dbReference type="Proteomes" id="UP000279089">
    <property type="component" value="Unassembled WGS sequence"/>
</dbReference>
<dbReference type="OrthoDB" id="952272at2"/>
<keyword evidence="1" id="KW-0732">Signal</keyword>
<name>A0A3N4MPJ3_9BACT</name>
<evidence type="ECO:0000256" key="1">
    <source>
        <dbReference type="SAM" id="SignalP"/>
    </source>
</evidence>
<proteinExistence type="predicted"/>
<evidence type="ECO:0000313" key="3">
    <source>
        <dbReference type="Proteomes" id="UP000279089"/>
    </source>
</evidence>
<feature type="chain" id="PRO_5017983735" evidence="1">
    <location>
        <begin position="23"/>
        <end position="184"/>
    </location>
</feature>
<dbReference type="RefSeq" id="WP_120514983.1">
    <property type="nucleotide sequence ID" value="NZ_QXZY01000002.1"/>
</dbReference>
<dbReference type="AlphaFoldDB" id="A0A3N4MPJ3"/>
<accession>A0A3N4MPJ3</accession>
<sequence length="184" mass="20379">MKSSLIITITAFGLLQGHLSIAQTAAADNKPWQAITFQPIPKGPSFLGAFEGRIPCVGIVPQLKLKTAADCEKLKCRLVLFHDPSTMQPANFEFRIVGGGEVQWQDGHSYRLTNLEGKWSKEKGMPSDQEAEIYVLEPAAIQAKLYLLKGDNNVLFVLDENKGFRTGNENFSYTLNRVELVPGK</sequence>